<name>A0A9P4LP28_9PLEO</name>
<evidence type="ECO:0000256" key="1">
    <source>
        <dbReference type="SAM" id="MobiDB-lite"/>
    </source>
</evidence>
<accession>A0A9P4LP28</accession>
<gene>
    <name evidence="2" type="ORF">EK21DRAFT_60544</name>
</gene>
<dbReference type="Proteomes" id="UP000799777">
    <property type="component" value="Unassembled WGS sequence"/>
</dbReference>
<comment type="caution">
    <text evidence="2">The sequence shown here is derived from an EMBL/GenBank/DDBJ whole genome shotgun (WGS) entry which is preliminary data.</text>
</comment>
<dbReference type="OrthoDB" id="3776271at2759"/>
<feature type="compositionally biased region" description="Basic residues" evidence="1">
    <location>
        <begin position="21"/>
        <end position="34"/>
    </location>
</feature>
<feature type="region of interest" description="Disordered" evidence="1">
    <location>
        <begin position="49"/>
        <end position="74"/>
    </location>
</feature>
<evidence type="ECO:0000313" key="3">
    <source>
        <dbReference type="Proteomes" id="UP000799777"/>
    </source>
</evidence>
<keyword evidence="3" id="KW-1185">Reference proteome</keyword>
<sequence>MLSAKLMRNRITSLERANKAATKRRQRKKKRIQKHGVLTKGAGEDVLAQKEADQQIEREQRQGGEQSPTSTYTRASVQLDITSRREVLYRLDRNWHCDRIRYVTPCCLNYCSSSFYLEYDFKLFANELVPPTAPQIFSVREAGSTKFALIAAIPAVHIDFARRRHSSTLRCGAILQIHLGSMALE</sequence>
<dbReference type="EMBL" id="ML978171">
    <property type="protein sequence ID" value="KAF2032673.1"/>
    <property type="molecule type" value="Genomic_DNA"/>
</dbReference>
<reference evidence="2" key="1">
    <citation type="journal article" date="2020" name="Stud. Mycol.">
        <title>101 Dothideomycetes genomes: a test case for predicting lifestyles and emergence of pathogens.</title>
        <authorList>
            <person name="Haridas S."/>
            <person name="Albert R."/>
            <person name="Binder M."/>
            <person name="Bloem J."/>
            <person name="Labutti K."/>
            <person name="Salamov A."/>
            <person name="Andreopoulos B."/>
            <person name="Baker S."/>
            <person name="Barry K."/>
            <person name="Bills G."/>
            <person name="Bluhm B."/>
            <person name="Cannon C."/>
            <person name="Castanera R."/>
            <person name="Culley D."/>
            <person name="Daum C."/>
            <person name="Ezra D."/>
            <person name="Gonzalez J."/>
            <person name="Henrissat B."/>
            <person name="Kuo A."/>
            <person name="Liang C."/>
            <person name="Lipzen A."/>
            <person name="Lutzoni F."/>
            <person name="Magnuson J."/>
            <person name="Mondo S."/>
            <person name="Nolan M."/>
            <person name="Ohm R."/>
            <person name="Pangilinan J."/>
            <person name="Park H.-J."/>
            <person name="Ramirez L."/>
            <person name="Alfaro M."/>
            <person name="Sun H."/>
            <person name="Tritt A."/>
            <person name="Yoshinaga Y."/>
            <person name="Zwiers L.-H."/>
            <person name="Turgeon B."/>
            <person name="Goodwin S."/>
            <person name="Spatafora J."/>
            <person name="Crous P."/>
            <person name="Grigoriev I."/>
        </authorList>
    </citation>
    <scope>NUCLEOTIDE SEQUENCE</scope>
    <source>
        <strain evidence="2">CBS 110217</strain>
    </source>
</reference>
<organism evidence="2 3">
    <name type="scientific">Setomelanomma holmii</name>
    <dbReference type="NCBI Taxonomy" id="210430"/>
    <lineage>
        <taxon>Eukaryota</taxon>
        <taxon>Fungi</taxon>
        <taxon>Dikarya</taxon>
        <taxon>Ascomycota</taxon>
        <taxon>Pezizomycotina</taxon>
        <taxon>Dothideomycetes</taxon>
        <taxon>Pleosporomycetidae</taxon>
        <taxon>Pleosporales</taxon>
        <taxon>Pleosporineae</taxon>
        <taxon>Phaeosphaeriaceae</taxon>
        <taxon>Setomelanomma</taxon>
    </lineage>
</organism>
<proteinExistence type="predicted"/>
<protein>
    <submittedName>
        <fullName evidence="2">Uncharacterized protein</fullName>
    </submittedName>
</protein>
<feature type="region of interest" description="Disordered" evidence="1">
    <location>
        <begin position="13"/>
        <end position="35"/>
    </location>
</feature>
<feature type="compositionally biased region" description="Basic and acidic residues" evidence="1">
    <location>
        <begin position="49"/>
        <end position="62"/>
    </location>
</feature>
<dbReference type="AlphaFoldDB" id="A0A9P4LP28"/>
<evidence type="ECO:0000313" key="2">
    <source>
        <dbReference type="EMBL" id="KAF2032673.1"/>
    </source>
</evidence>